<gene>
    <name evidence="2" type="ORF">SCLTRI_LOCUS6522</name>
</gene>
<keyword evidence="3" id="KW-1185">Reference proteome</keyword>
<dbReference type="InterPro" id="IPR002575">
    <property type="entry name" value="Aminoglycoside_PTrfase"/>
</dbReference>
<dbReference type="EMBL" id="CAJHIA010000021">
    <property type="protein sequence ID" value="CAD6446730.1"/>
    <property type="molecule type" value="Genomic_DNA"/>
</dbReference>
<comment type="caution">
    <text evidence="2">The sequence shown here is derived from an EMBL/GenBank/DDBJ whole genome shotgun (WGS) entry which is preliminary data.</text>
</comment>
<evidence type="ECO:0000259" key="1">
    <source>
        <dbReference type="Pfam" id="PF01636"/>
    </source>
</evidence>
<evidence type="ECO:0000313" key="3">
    <source>
        <dbReference type="Proteomes" id="UP000624404"/>
    </source>
</evidence>
<organism evidence="2 3">
    <name type="scientific">Sclerotinia trifoliorum</name>
    <dbReference type="NCBI Taxonomy" id="28548"/>
    <lineage>
        <taxon>Eukaryota</taxon>
        <taxon>Fungi</taxon>
        <taxon>Dikarya</taxon>
        <taxon>Ascomycota</taxon>
        <taxon>Pezizomycotina</taxon>
        <taxon>Leotiomycetes</taxon>
        <taxon>Helotiales</taxon>
        <taxon>Sclerotiniaceae</taxon>
        <taxon>Sclerotinia</taxon>
    </lineage>
</organism>
<evidence type="ECO:0000313" key="2">
    <source>
        <dbReference type="EMBL" id="CAD6446730.1"/>
    </source>
</evidence>
<dbReference type="Gene3D" id="3.90.1200.10">
    <property type="match status" value="1"/>
</dbReference>
<reference evidence="2" key="1">
    <citation type="submission" date="2020-10" db="EMBL/GenBank/DDBJ databases">
        <authorList>
            <person name="Kusch S."/>
        </authorList>
    </citation>
    <scope>NUCLEOTIDE SEQUENCE</scope>
    <source>
        <strain evidence="2">SwB9</strain>
    </source>
</reference>
<dbReference type="Proteomes" id="UP000624404">
    <property type="component" value="Unassembled WGS sequence"/>
</dbReference>
<accession>A0A8H2ZUD7</accession>
<proteinExistence type="predicted"/>
<dbReference type="Pfam" id="PF01636">
    <property type="entry name" value="APH"/>
    <property type="match status" value="1"/>
</dbReference>
<dbReference type="InterPro" id="IPR011009">
    <property type="entry name" value="Kinase-like_dom_sf"/>
</dbReference>
<dbReference type="AlphaFoldDB" id="A0A8H2ZUD7"/>
<dbReference type="SUPFAM" id="SSF56112">
    <property type="entry name" value="Protein kinase-like (PK-like)"/>
    <property type="match status" value="1"/>
</dbReference>
<dbReference type="OrthoDB" id="3473881at2759"/>
<protein>
    <submittedName>
        <fullName evidence="2">E5bd8db2-c2ee-4f87-83e1-d4eaa3249300</fullName>
    </submittedName>
</protein>
<name>A0A8H2ZUD7_9HELO</name>
<sequence length="135" mass="15324">MSLIKCTRENRGSATAYFSRIIDDKFRRVPNGHLPFITEQDCFDQKSLLPTVLHPELEDMPFAIDHGDLSPLNIIVDSELNVTGIIDWGYASKVPIQLAGRFPRFPRFLQLQQLVIPPSPTLQEDRKAYVASLKS</sequence>
<feature type="domain" description="Aminoglycoside phosphotransferase" evidence="1">
    <location>
        <begin position="52"/>
        <end position="92"/>
    </location>
</feature>